<proteinExistence type="predicted"/>
<dbReference type="Gene3D" id="3.30.70.270">
    <property type="match status" value="1"/>
</dbReference>
<dbReference type="AlphaFoldDB" id="A0A2P4YNJ6"/>
<evidence type="ECO:0000313" key="2">
    <source>
        <dbReference type="EMBL" id="POM79368.1"/>
    </source>
</evidence>
<dbReference type="InterPro" id="IPR043128">
    <property type="entry name" value="Rev_trsase/Diguanyl_cyclase"/>
</dbReference>
<evidence type="ECO:0000256" key="1">
    <source>
        <dbReference type="SAM" id="MobiDB-lite"/>
    </source>
</evidence>
<name>A0A2P4YNJ6_9STRA</name>
<dbReference type="EMBL" id="NCKW01001715">
    <property type="protein sequence ID" value="POM79368.1"/>
    <property type="molecule type" value="Genomic_DNA"/>
</dbReference>
<reference evidence="2 3" key="1">
    <citation type="journal article" date="2017" name="Genome Biol. Evol.">
        <title>Phytophthora megakarya and P. palmivora, closely related causal agents of cacao black pod rot, underwent increases in genome sizes and gene numbers by different mechanisms.</title>
        <authorList>
            <person name="Ali S.S."/>
            <person name="Shao J."/>
            <person name="Lary D.J."/>
            <person name="Kronmiller B."/>
            <person name="Shen D."/>
            <person name="Strem M.D."/>
            <person name="Amoako-Attah I."/>
            <person name="Akrofi A.Y."/>
            <person name="Begoude B.A."/>
            <person name="Ten Hoopen G.M."/>
            <person name="Coulibaly K."/>
            <person name="Kebe B.I."/>
            <person name="Melnick R.L."/>
            <person name="Guiltinan M.J."/>
            <person name="Tyler B.M."/>
            <person name="Meinhardt L.W."/>
            <person name="Bailey B.A."/>
        </authorList>
    </citation>
    <scope>NUCLEOTIDE SEQUENCE [LARGE SCALE GENOMIC DNA]</scope>
    <source>
        <strain evidence="3">sbr112.9</strain>
    </source>
</reference>
<protein>
    <submittedName>
        <fullName evidence="2">Pol protein</fullName>
    </submittedName>
</protein>
<dbReference type="Proteomes" id="UP000237271">
    <property type="component" value="Unassembled WGS sequence"/>
</dbReference>
<dbReference type="CDD" id="cd01647">
    <property type="entry name" value="RT_LTR"/>
    <property type="match status" value="1"/>
</dbReference>
<accession>A0A2P4YNJ6</accession>
<dbReference type="SUPFAM" id="SSF56672">
    <property type="entry name" value="DNA/RNA polymerases"/>
    <property type="match status" value="1"/>
</dbReference>
<feature type="region of interest" description="Disordered" evidence="1">
    <location>
        <begin position="121"/>
        <end position="147"/>
    </location>
</feature>
<comment type="caution">
    <text evidence="2">The sequence shown here is derived from an EMBL/GenBank/DDBJ whole genome shotgun (WGS) entry which is preliminary data.</text>
</comment>
<gene>
    <name evidence="2" type="ORF">PHPALM_2985</name>
</gene>
<organism evidence="2 3">
    <name type="scientific">Phytophthora palmivora</name>
    <dbReference type="NCBI Taxonomy" id="4796"/>
    <lineage>
        <taxon>Eukaryota</taxon>
        <taxon>Sar</taxon>
        <taxon>Stramenopiles</taxon>
        <taxon>Oomycota</taxon>
        <taxon>Peronosporomycetes</taxon>
        <taxon>Peronosporales</taxon>
        <taxon>Peronosporaceae</taxon>
        <taxon>Phytophthora</taxon>
    </lineage>
</organism>
<dbReference type="InterPro" id="IPR043502">
    <property type="entry name" value="DNA/RNA_pol_sf"/>
</dbReference>
<dbReference type="PANTHER" id="PTHR24559:SF444">
    <property type="entry name" value="REVERSE TRANSCRIPTASE DOMAIN-CONTAINING PROTEIN"/>
    <property type="match status" value="1"/>
</dbReference>
<evidence type="ECO:0000313" key="3">
    <source>
        <dbReference type="Proteomes" id="UP000237271"/>
    </source>
</evidence>
<dbReference type="Gene3D" id="3.10.10.10">
    <property type="entry name" value="HIV Type 1 Reverse Transcriptase, subunit A, domain 1"/>
    <property type="match status" value="1"/>
</dbReference>
<dbReference type="OrthoDB" id="115234at2759"/>
<keyword evidence="3" id="KW-1185">Reference proteome</keyword>
<dbReference type="InterPro" id="IPR053134">
    <property type="entry name" value="RNA-dir_DNA_polymerase"/>
</dbReference>
<dbReference type="PANTHER" id="PTHR24559">
    <property type="entry name" value="TRANSPOSON TY3-I GAG-POL POLYPROTEIN"/>
    <property type="match status" value="1"/>
</dbReference>
<sequence>MVRESKSPHSTPTFCVRKPNGKWRLVHAYNKLNNATVPAQTPIPRKDVLLNNMSSSTLYSALDLVDGYYQILMREGDIPLTAHLRRVFEVMRANKRYANIDKCVVAAEEIRGPRLLCQQGRRTRRSREGQSHCGMAVPEVTEGPPEV</sequence>
<feature type="non-terminal residue" evidence="2">
    <location>
        <position position="147"/>
    </location>
</feature>